<organism evidence="5">
    <name type="scientific">hydrothermal vent metagenome</name>
    <dbReference type="NCBI Taxonomy" id="652676"/>
    <lineage>
        <taxon>unclassified sequences</taxon>
        <taxon>metagenomes</taxon>
        <taxon>ecological metagenomes</taxon>
    </lineage>
</organism>
<keyword evidence="3" id="KW-0443">Lipid metabolism</keyword>
<name>A0A3B0T4H8_9ZZZZ</name>
<dbReference type="GO" id="GO:0016020">
    <property type="term" value="C:membrane"/>
    <property type="evidence" value="ECO:0007669"/>
    <property type="project" value="TreeGrafter"/>
</dbReference>
<dbReference type="PANTHER" id="PTHR43272">
    <property type="entry name" value="LONG-CHAIN-FATTY-ACID--COA LIGASE"/>
    <property type="match status" value="1"/>
</dbReference>
<dbReference type="PROSITE" id="PS00455">
    <property type="entry name" value="AMP_BINDING"/>
    <property type="match status" value="1"/>
</dbReference>
<accession>A0A3B0T4H8</accession>
<feature type="domain" description="AMP-dependent synthetase/ligase" evidence="4">
    <location>
        <begin position="26"/>
        <end position="280"/>
    </location>
</feature>
<proteinExistence type="predicted"/>
<keyword evidence="1 5" id="KW-0436">Ligase</keyword>
<dbReference type="Gene3D" id="3.40.50.12780">
    <property type="entry name" value="N-terminal domain of ligase-like"/>
    <property type="match status" value="1"/>
</dbReference>
<dbReference type="InterPro" id="IPR042099">
    <property type="entry name" value="ANL_N_sf"/>
</dbReference>
<reference evidence="5" key="1">
    <citation type="submission" date="2018-06" db="EMBL/GenBank/DDBJ databases">
        <authorList>
            <person name="Zhirakovskaya E."/>
        </authorList>
    </citation>
    <scope>NUCLEOTIDE SEQUENCE</scope>
</reference>
<dbReference type="GO" id="GO:0005783">
    <property type="term" value="C:endoplasmic reticulum"/>
    <property type="evidence" value="ECO:0007669"/>
    <property type="project" value="TreeGrafter"/>
</dbReference>
<dbReference type="InterPro" id="IPR020845">
    <property type="entry name" value="AMP-binding_CS"/>
</dbReference>
<dbReference type="InterPro" id="IPR000873">
    <property type="entry name" value="AMP-dep_synth/lig_dom"/>
</dbReference>
<dbReference type="Pfam" id="PF00501">
    <property type="entry name" value="AMP-binding"/>
    <property type="match status" value="1"/>
</dbReference>
<evidence type="ECO:0000256" key="1">
    <source>
        <dbReference type="ARBA" id="ARBA00022598"/>
    </source>
</evidence>
<evidence type="ECO:0000313" key="5">
    <source>
        <dbReference type="EMBL" id="VAW09322.1"/>
    </source>
</evidence>
<dbReference type="PANTHER" id="PTHR43272:SF32">
    <property type="entry name" value="AMP-DEPENDENT SYNTHETASE_LIGASE DOMAIN-CONTAINING PROTEIN"/>
    <property type="match status" value="1"/>
</dbReference>
<keyword evidence="2" id="KW-0276">Fatty acid metabolism</keyword>
<dbReference type="SUPFAM" id="SSF56801">
    <property type="entry name" value="Acetyl-CoA synthetase-like"/>
    <property type="match status" value="1"/>
</dbReference>
<dbReference type="GO" id="GO:0004467">
    <property type="term" value="F:long-chain fatty acid-CoA ligase activity"/>
    <property type="evidence" value="ECO:0007669"/>
    <property type="project" value="UniProtKB-EC"/>
</dbReference>
<dbReference type="EMBL" id="UOEK01000557">
    <property type="protein sequence ID" value="VAW09322.1"/>
    <property type="molecule type" value="Genomic_DNA"/>
</dbReference>
<gene>
    <name evidence="5" type="ORF">MNBD_ACTINO02-2363</name>
</gene>
<protein>
    <submittedName>
        <fullName evidence="5">Long-chain-fatty-acid--CoA ligase</fullName>
        <ecNumber evidence="5">6.2.1.3</ecNumber>
    </submittedName>
</protein>
<evidence type="ECO:0000259" key="4">
    <source>
        <dbReference type="Pfam" id="PF00501"/>
    </source>
</evidence>
<dbReference type="EC" id="6.2.1.3" evidence="5"/>
<evidence type="ECO:0000256" key="2">
    <source>
        <dbReference type="ARBA" id="ARBA00022832"/>
    </source>
</evidence>
<dbReference type="AlphaFoldDB" id="A0A3B0T4H8"/>
<feature type="non-terminal residue" evidence="5">
    <location>
        <position position="292"/>
    </location>
</feature>
<evidence type="ECO:0000256" key="3">
    <source>
        <dbReference type="ARBA" id="ARBA00023098"/>
    </source>
</evidence>
<sequence>MTATMDRPSAPSTGSGYLTVASRARDWAATSPDLVAMRDKDFGIWQERTWGRLWDEVLTAAHALLDIGVSVGDVVSIHSEDRPEWIVLDLATVAIRGITTGLYPTNPMAEVIYLVNDSGAAVHFAEDQEQVDKVLEAEPGSFPLIKKLLYVEPRGVRNYDDDRLEFWDDFMERGRAHRAANEGAVEALMAQAEAEDVMTLVYTSGTTGPPKGAMLTNANAEFAITKIVRAPNRTADRKPPGTHDQVLTYLPLCHVAERIFSTWTMVGTGCVLNFAESIETVQVNLREVQPTL</sequence>